<keyword evidence="2" id="KW-0547">Nucleotide-binding</keyword>
<evidence type="ECO:0000259" key="4">
    <source>
        <dbReference type="Pfam" id="PF18052"/>
    </source>
</evidence>
<dbReference type="Pfam" id="PF18052">
    <property type="entry name" value="Rx_N"/>
    <property type="match status" value="1"/>
</dbReference>
<dbReference type="Proteomes" id="UP000187203">
    <property type="component" value="Unassembled WGS sequence"/>
</dbReference>
<keyword evidence="7" id="KW-1185">Reference proteome</keyword>
<evidence type="ECO:0000313" key="6">
    <source>
        <dbReference type="EMBL" id="OMO96776.1"/>
    </source>
</evidence>
<evidence type="ECO:0000256" key="2">
    <source>
        <dbReference type="ARBA" id="ARBA00022741"/>
    </source>
</evidence>
<feature type="domain" description="Disease resistance R13L4/SHOC-2-like LRR" evidence="5">
    <location>
        <begin position="264"/>
        <end position="370"/>
    </location>
</feature>
<dbReference type="Pfam" id="PF23598">
    <property type="entry name" value="LRR_14"/>
    <property type="match status" value="2"/>
</dbReference>
<keyword evidence="3" id="KW-0611">Plant defense</keyword>
<reference evidence="7" key="1">
    <citation type="submission" date="2013-09" db="EMBL/GenBank/DDBJ databases">
        <title>Corchorus olitorius genome sequencing.</title>
        <authorList>
            <person name="Alam M."/>
            <person name="Haque M.S."/>
            <person name="Islam M.S."/>
            <person name="Emdad E.M."/>
            <person name="Islam M.M."/>
            <person name="Ahmed B."/>
            <person name="Halim A."/>
            <person name="Hossen Q.M.M."/>
            <person name="Hossain M.Z."/>
            <person name="Ahmed R."/>
            <person name="Khan M.M."/>
            <person name="Islam R."/>
            <person name="Rashid M.M."/>
            <person name="Khan S.A."/>
            <person name="Rahman M.S."/>
            <person name="Alam M."/>
            <person name="Yahiya A.S."/>
            <person name="Khan M.S."/>
            <person name="Azam M.S."/>
            <person name="Haque T."/>
            <person name="Lashkar M.Z.H."/>
            <person name="Akhand A.I."/>
            <person name="Morshed G."/>
            <person name="Roy S."/>
            <person name="Uddin K.S."/>
            <person name="Rabeya T."/>
            <person name="Hossain A.S."/>
            <person name="Chowdhury A."/>
            <person name="Snigdha A.R."/>
            <person name="Mortoza M.S."/>
            <person name="Matin S.A."/>
            <person name="Hoque S.M.E."/>
            <person name="Islam M.K."/>
            <person name="Roy D.K."/>
            <person name="Haider R."/>
            <person name="Moosa M.M."/>
            <person name="Elias S.M."/>
            <person name="Hasan A.M."/>
            <person name="Jahan S."/>
            <person name="Shafiuddin M."/>
            <person name="Mahmood N."/>
            <person name="Shommy N.S."/>
        </authorList>
    </citation>
    <scope>NUCLEOTIDE SEQUENCE [LARGE SCALE GENOMIC DNA]</scope>
    <source>
        <strain evidence="7">cv. O-4</strain>
    </source>
</reference>
<dbReference type="CDD" id="cd14798">
    <property type="entry name" value="RX-CC_like"/>
    <property type="match status" value="1"/>
</dbReference>
<dbReference type="InterPro" id="IPR055414">
    <property type="entry name" value="LRR_R13L4/SHOC2-like"/>
</dbReference>
<keyword evidence="1" id="KW-0677">Repeat</keyword>
<dbReference type="EMBL" id="AWUE01015558">
    <property type="protein sequence ID" value="OMO96776.1"/>
    <property type="molecule type" value="Genomic_DNA"/>
</dbReference>
<organism evidence="6 7">
    <name type="scientific">Corchorus olitorius</name>
    <dbReference type="NCBI Taxonomy" id="93759"/>
    <lineage>
        <taxon>Eukaryota</taxon>
        <taxon>Viridiplantae</taxon>
        <taxon>Streptophyta</taxon>
        <taxon>Embryophyta</taxon>
        <taxon>Tracheophyta</taxon>
        <taxon>Spermatophyta</taxon>
        <taxon>Magnoliopsida</taxon>
        <taxon>eudicotyledons</taxon>
        <taxon>Gunneridae</taxon>
        <taxon>Pentapetalae</taxon>
        <taxon>rosids</taxon>
        <taxon>malvids</taxon>
        <taxon>Malvales</taxon>
        <taxon>Malvaceae</taxon>
        <taxon>Grewioideae</taxon>
        <taxon>Apeibeae</taxon>
        <taxon>Corchorus</taxon>
    </lineage>
</organism>
<sequence>MAAEAILSLLGERLLDLAVREAVYLRGVNEEVRGLVDELERMKSALKVADGRQEQEQDDLSRTLVNQIRECAEDAEDVIETHILKVVQTNKFSGFMTKPFHLHTIGEEVRAIQARLERISKTLPGYRDICGKVPESSNSNSNQSQQLIRRTLSVFQEEFVVSSEGITREVLAQLMKEEDGLRVVSIVGMGGIGIGVKTCRIHDLLRDLCVKKAREDNFLGIIQPPSSVNNGPRFPVNLAESSKARRIAIHPSKRQVVLEGKHPKLRSLLLFDDYHQNLIELRLSTFNNFKLLRVLNLVRGDEIKKWRVSSEIGNLHHLRYFRIESFGNIIMPGSICKLKNLSTLHIKCDRLTMTPQILLKLERLRHFSVRPFALGMNDNRFRLLFYLKFGKFFPDTEGVYINLPPRDNLKNIETLENIKVGKNFMRNIDAMLGLTNVQTLGLIFQSPSYVEPIVDSLIKLQRLQSLHMDFFSIDGVTIPNLEPLYYCRRLTKLLLRGRIQEGDGPHSSHPVLKFLPKNITKLTLEHSMMWVDPMAELGKLQHLRFLQLSGNSYYGTKLVCSANGFPQLDSLKMADLVPLEEWVIEEGAMPCLRSFELFNCPRLKMLPEGLRYITTLQEMSLQFVEALAKRSQVIDGREGEDFYKVRHIPSIQIFDM</sequence>
<proteinExistence type="predicted"/>
<feature type="domain" description="Disease resistance R13L4/SHOC-2-like LRR" evidence="5">
    <location>
        <begin position="407"/>
        <end position="632"/>
    </location>
</feature>
<name>A0A1R3JPL4_9ROSI</name>
<evidence type="ECO:0000256" key="1">
    <source>
        <dbReference type="ARBA" id="ARBA00022737"/>
    </source>
</evidence>
<evidence type="ECO:0000259" key="5">
    <source>
        <dbReference type="Pfam" id="PF23598"/>
    </source>
</evidence>
<evidence type="ECO:0000256" key="3">
    <source>
        <dbReference type="ARBA" id="ARBA00022821"/>
    </source>
</evidence>
<comment type="caution">
    <text evidence="6">The sequence shown here is derived from an EMBL/GenBank/DDBJ whole genome shotgun (WGS) entry which is preliminary data.</text>
</comment>
<dbReference type="InterPro" id="IPR041118">
    <property type="entry name" value="Rx_N"/>
</dbReference>
<dbReference type="GO" id="GO:0000166">
    <property type="term" value="F:nucleotide binding"/>
    <property type="evidence" value="ECO:0007669"/>
    <property type="project" value="UniProtKB-KW"/>
</dbReference>
<dbReference type="OrthoDB" id="646178at2759"/>
<dbReference type="GO" id="GO:0006952">
    <property type="term" value="P:defense response"/>
    <property type="evidence" value="ECO:0007669"/>
    <property type="project" value="UniProtKB-KW"/>
</dbReference>
<dbReference type="InterPro" id="IPR038005">
    <property type="entry name" value="RX-like_CC"/>
</dbReference>
<gene>
    <name evidence="6" type="ORF">COLO4_15098</name>
</gene>
<accession>A0A1R3JPL4</accession>
<dbReference type="SUPFAM" id="SSF52058">
    <property type="entry name" value="L domain-like"/>
    <property type="match status" value="1"/>
</dbReference>
<protein>
    <submittedName>
        <fullName evidence="6">Uncharacterized protein</fullName>
    </submittedName>
</protein>
<dbReference type="Gene3D" id="1.20.5.4130">
    <property type="match status" value="1"/>
</dbReference>
<evidence type="ECO:0000313" key="7">
    <source>
        <dbReference type="Proteomes" id="UP000187203"/>
    </source>
</evidence>
<dbReference type="Gene3D" id="3.80.10.10">
    <property type="entry name" value="Ribonuclease Inhibitor"/>
    <property type="match status" value="1"/>
</dbReference>
<dbReference type="PANTHER" id="PTHR15140:SF37">
    <property type="entry name" value="UBIQUITIN-LIKE DOMAIN-CONTAINING PROTEIN"/>
    <property type="match status" value="1"/>
</dbReference>
<dbReference type="AlphaFoldDB" id="A0A1R3JPL4"/>
<dbReference type="PANTHER" id="PTHR15140">
    <property type="entry name" value="TUBULIN-SPECIFIC CHAPERONE E"/>
    <property type="match status" value="1"/>
</dbReference>
<dbReference type="STRING" id="93759.A0A1R3JPL4"/>
<dbReference type="InterPro" id="IPR032675">
    <property type="entry name" value="LRR_dom_sf"/>
</dbReference>
<feature type="domain" description="Disease resistance N-terminal" evidence="4">
    <location>
        <begin position="7"/>
        <end position="95"/>
    </location>
</feature>